<sequence length="414" mass="47655">MERFQAGFVYRDGQDVDDRCYHWFQHHLLAWRYIHHQYLQFFIGHIDEVELSAVSISLSVILLFSFGFLIVILIVGTRGDVQPFVAIAKRLQDYGHRIRLATHANFKEFILTAGLEFYPLGGDPKVLAGYMVKNKGFLPSSPSEIPIQRNQIKDTIYSLLPHISLRMVIKLENRHFRTYSCGRSTEDTNSRIFHHAVDLTSEARKLLVESHKLSVGQYNTTPKLVISEVKYDRITQTVRNCKQRQRRNNNHIGLNKRNHEPETEQRAEKAQRSYLDLNLPVNETEVGVSHETEDAKAWFNDFIEQVDGKVTFKPHIQNHTNSQFRKCFGSETQLEIDNDVIVQILVASWSSGEEERTRVDQWMQIFLAASFAEARQKYGSNPTLAVKLVASRGLADGVELPEKVDGLVWSFVLV</sequence>
<evidence type="ECO:0000259" key="4">
    <source>
        <dbReference type="Pfam" id="PF26587"/>
    </source>
</evidence>
<protein>
    <recommendedName>
        <fullName evidence="7">Glycosyltransferase family 28 N-terminal domain-containing protein</fullName>
    </recommendedName>
</protein>
<feature type="transmembrane region" description="Helical" evidence="2">
    <location>
        <begin position="51"/>
        <end position="75"/>
    </location>
</feature>
<dbReference type="Pfam" id="PF03033">
    <property type="entry name" value="Glyco_transf_28"/>
    <property type="match status" value="1"/>
</dbReference>
<keyword evidence="2" id="KW-0472">Membrane</keyword>
<dbReference type="PANTHER" id="PTHR48050:SF13">
    <property type="entry name" value="STEROL 3-BETA-GLUCOSYLTRANSFERASE UGT80A2"/>
    <property type="match status" value="1"/>
</dbReference>
<dbReference type="InterPro" id="IPR058954">
    <property type="entry name" value="AAA_lid_SMAX1"/>
</dbReference>
<gene>
    <name evidence="5" type="ORF">TAV2_LOCUS10256</name>
</gene>
<dbReference type="Gene3D" id="3.40.50.2000">
    <property type="entry name" value="Glycogen Phosphorylase B"/>
    <property type="match status" value="1"/>
</dbReference>
<dbReference type="AlphaFoldDB" id="A0AAU9RZI0"/>
<evidence type="ECO:0000313" key="5">
    <source>
        <dbReference type="EMBL" id="CAH2053396.1"/>
    </source>
</evidence>
<keyword evidence="2" id="KW-0812">Transmembrane</keyword>
<feature type="region of interest" description="Disordered" evidence="1">
    <location>
        <begin position="243"/>
        <end position="269"/>
    </location>
</feature>
<evidence type="ECO:0000313" key="6">
    <source>
        <dbReference type="Proteomes" id="UP000836841"/>
    </source>
</evidence>
<accession>A0AAU9RZI0</accession>
<evidence type="ECO:0000256" key="2">
    <source>
        <dbReference type="SAM" id="Phobius"/>
    </source>
</evidence>
<feature type="domain" description="SMAX1-like AAA+ ATPase lid" evidence="4">
    <location>
        <begin position="315"/>
        <end position="393"/>
    </location>
</feature>
<dbReference type="Pfam" id="PF26587">
    <property type="entry name" value="AAA_lid_SMAX1"/>
    <property type="match status" value="1"/>
</dbReference>
<name>A0AAU9RZI0_THLAR</name>
<dbReference type="GO" id="GO:0005975">
    <property type="term" value="P:carbohydrate metabolic process"/>
    <property type="evidence" value="ECO:0007669"/>
    <property type="project" value="InterPro"/>
</dbReference>
<proteinExistence type="predicted"/>
<dbReference type="InterPro" id="IPR004276">
    <property type="entry name" value="GlycoTrans_28_N"/>
</dbReference>
<dbReference type="EMBL" id="OU466859">
    <property type="protein sequence ID" value="CAH2053396.1"/>
    <property type="molecule type" value="Genomic_DNA"/>
</dbReference>
<evidence type="ECO:0008006" key="7">
    <source>
        <dbReference type="Google" id="ProtNLM"/>
    </source>
</evidence>
<dbReference type="GO" id="GO:0016758">
    <property type="term" value="F:hexosyltransferase activity"/>
    <property type="evidence" value="ECO:0007669"/>
    <property type="project" value="InterPro"/>
</dbReference>
<organism evidence="5 6">
    <name type="scientific">Thlaspi arvense</name>
    <name type="common">Field penny-cress</name>
    <dbReference type="NCBI Taxonomy" id="13288"/>
    <lineage>
        <taxon>Eukaryota</taxon>
        <taxon>Viridiplantae</taxon>
        <taxon>Streptophyta</taxon>
        <taxon>Embryophyta</taxon>
        <taxon>Tracheophyta</taxon>
        <taxon>Spermatophyta</taxon>
        <taxon>Magnoliopsida</taxon>
        <taxon>eudicotyledons</taxon>
        <taxon>Gunneridae</taxon>
        <taxon>Pentapetalae</taxon>
        <taxon>rosids</taxon>
        <taxon>malvids</taxon>
        <taxon>Brassicales</taxon>
        <taxon>Brassicaceae</taxon>
        <taxon>Thlaspideae</taxon>
        <taxon>Thlaspi</taxon>
    </lineage>
</organism>
<feature type="domain" description="Glycosyltransferase family 28 N-terminal" evidence="3">
    <location>
        <begin position="70"/>
        <end position="161"/>
    </location>
</feature>
<dbReference type="PANTHER" id="PTHR48050">
    <property type="entry name" value="STEROL 3-BETA-GLUCOSYLTRANSFERASE"/>
    <property type="match status" value="1"/>
</dbReference>
<evidence type="ECO:0000256" key="1">
    <source>
        <dbReference type="SAM" id="MobiDB-lite"/>
    </source>
</evidence>
<keyword evidence="6" id="KW-1185">Reference proteome</keyword>
<evidence type="ECO:0000259" key="3">
    <source>
        <dbReference type="Pfam" id="PF03033"/>
    </source>
</evidence>
<keyword evidence="2" id="KW-1133">Transmembrane helix</keyword>
<dbReference type="SUPFAM" id="SSF53756">
    <property type="entry name" value="UDP-Glycosyltransferase/glycogen phosphorylase"/>
    <property type="match status" value="1"/>
</dbReference>
<reference evidence="5 6" key="1">
    <citation type="submission" date="2022-03" db="EMBL/GenBank/DDBJ databases">
        <authorList>
            <person name="Nunn A."/>
            <person name="Chopra R."/>
            <person name="Nunn A."/>
            <person name="Contreras Garrido A."/>
        </authorList>
    </citation>
    <scope>NUCLEOTIDE SEQUENCE [LARGE SCALE GENOMIC DNA]</scope>
</reference>
<dbReference type="Proteomes" id="UP000836841">
    <property type="component" value="Chromosome 3"/>
</dbReference>
<feature type="compositionally biased region" description="Basic and acidic residues" evidence="1">
    <location>
        <begin position="257"/>
        <end position="269"/>
    </location>
</feature>
<dbReference type="InterPro" id="IPR050426">
    <property type="entry name" value="Glycosyltransferase_28"/>
</dbReference>